<proteinExistence type="predicted"/>
<evidence type="ECO:0000313" key="1">
    <source>
        <dbReference type="EMBL" id="EJX10362.1"/>
    </source>
</evidence>
<comment type="caution">
    <text evidence="1">The sequence shown here is derived from an EMBL/GenBank/DDBJ whole genome shotgun (WGS) entry which is preliminary data.</text>
</comment>
<accession>J9GPZ9</accession>
<sequence>MRQNYKKKDIALYFPPIFLVLIKKDVKFVGKKQDERGFKL</sequence>
<organism evidence="1">
    <name type="scientific">gut metagenome</name>
    <dbReference type="NCBI Taxonomy" id="749906"/>
    <lineage>
        <taxon>unclassified sequences</taxon>
        <taxon>metagenomes</taxon>
        <taxon>organismal metagenomes</taxon>
    </lineage>
</organism>
<protein>
    <submittedName>
        <fullName evidence="1">Uncharacterized protein</fullName>
    </submittedName>
</protein>
<gene>
    <name evidence="1" type="ORF">EVA_01420</name>
</gene>
<reference evidence="1" key="1">
    <citation type="journal article" date="2012" name="PLoS ONE">
        <title>Gene sets for utilization of primary and secondary nutrition supplies in the distal gut of endangered iberian lynx.</title>
        <authorList>
            <person name="Alcaide M."/>
            <person name="Messina E."/>
            <person name="Richter M."/>
            <person name="Bargiela R."/>
            <person name="Peplies J."/>
            <person name="Huws S.A."/>
            <person name="Newbold C.J."/>
            <person name="Golyshin P.N."/>
            <person name="Simon M.A."/>
            <person name="Lopez G."/>
            <person name="Yakimov M.M."/>
            <person name="Ferrer M."/>
        </authorList>
    </citation>
    <scope>NUCLEOTIDE SEQUENCE</scope>
</reference>
<name>J9GPZ9_9ZZZZ</name>
<dbReference type="AlphaFoldDB" id="J9GPZ9"/>
<dbReference type="EMBL" id="AMCI01000200">
    <property type="protein sequence ID" value="EJX10362.1"/>
    <property type="molecule type" value="Genomic_DNA"/>
</dbReference>